<evidence type="ECO:0000313" key="1">
    <source>
        <dbReference type="EMBL" id="KAK8219837.1"/>
    </source>
</evidence>
<reference evidence="1" key="1">
    <citation type="submission" date="2024-02" db="EMBL/GenBank/DDBJ databases">
        <title>Metagenome Assembled Genome of Zalaria obscura JY119.</title>
        <authorList>
            <person name="Vighnesh L."/>
            <person name="Jagadeeshwari U."/>
            <person name="Venkata Ramana C."/>
            <person name="Sasikala C."/>
        </authorList>
    </citation>
    <scope>NUCLEOTIDE SEQUENCE</scope>
    <source>
        <strain evidence="1">JY119</strain>
    </source>
</reference>
<gene>
    <name evidence="1" type="ORF">M8818_000811</name>
</gene>
<dbReference type="EMBL" id="JAMKPW020000003">
    <property type="protein sequence ID" value="KAK8219837.1"/>
    <property type="molecule type" value="Genomic_DNA"/>
</dbReference>
<accession>A0ACC3SMZ9</accession>
<proteinExistence type="predicted"/>
<comment type="caution">
    <text evidence="1">The sequence shown here is derived from an EMBL/GenBank/DDBJ whole genome shotgun (WGS) entry which is preliminary data.</text>
</comment>
<name>A0ACC3SMZ9_9PEZI</name>
<sequence length="458" mass="49658">MASQLYRNPETGQCYCWSVSGQRWVPVDAQWLADRAQASQSQPRSFDTNATTRDVAYNSGVALTGRQGVYNSSSAYQVTPGAQQVGRGPTNPASINSITDSLSDLLVGGAPARSTSSPNIGSYTISGPPEQITDPFFFMNNVHAHKRIPALHGQSRAFKDLDESTVAQNHPKTALLKSFRVSKAKKCSQLLHTGQSVPGSVARARRRHAQWYTCQNSKVYRDPGGLKLLLVLVSWGPASASPANPIRPIVTYQYQGVAKRNVIKSDHAIVYTTREPPSPLSSERPGRNEQPMLPGSIRVHVDDPRDKSHSVSRIHFGKIYTVEHNVRVRALGLLGTKLSIKTPDPTAPSVASSLPQPTTGIYQTQRGQSQLSQSLPSNLTGNANPQNAPLNVLTRAYVAQSQSQAQPSNAQNLTRASSLNVAGPSARGAQATRYVQAENESSEEEVPRKSVPSRRGRK</sequence>
<keyword evidence="2" id="KW-1185">Reference proteome</keyword>
<organism evidence="1 2">
    <name type="scientific">Zalaria obscura</name>
    <dbReference type="NCBI Taxonomy" id="2024903"/>
    <lineage>
        <taxon>Eukaryota</taxon>
        <taxon>Fungi</taxon>
        <taxon>Dikarya</taxon>
        <taxon>Ascomycota</taxon>
        <taxon>Pezizomycotina</taxon>
        <taxon>Dothideomycetes</taxon>
        <taxon>Dothideomycetidae</taxon>
        <taxon>Dothideales</taxon>
        <taxon>Zalariaceae</taxon>
        <taxon>Zalaria</taxon>
    </lineage>
</organism>
<protein>
    <submittedName>
        <fullName evidence="1">Uncharacterized protein</fullName>
    </submittedName>
</protein>
<dbReference type="Proteomes" id="UP001320706">
    <property type="component" value="Unassembled WGS sequence"/>
</dbReference>
<evidence type="ECO:0000313" key="2">
    <source>
        <dbReference type="Proteomes" id="UP001320706"/>
    </source>
</evidence>